<keyword evidence="3" id="KW-1185">Reference proteome</keyword>
<reference evidence="2 3" key="1">
    <citation type="submission" date="2019-04" db="EMBL/GenBank/DDBJ databases">
        <title>An improved genome assembly and genetic linkage map for asparagus bean, Vigna unguiculata ssp. sesquipedialis.</title>
        <authorList>
            <person name="Xia Q."/>
            <person name="Zhang R."/>
            <person name="Dong Y."/>
        </authorList>
    </citation>
    <scope>NUCLEOTIDE SEQUENCE [LARGE SCALE GENOMIC DNA]</scope>
    <source>
        <tissue evidence="2">Leaf</tissue>
    </source>
</reference>
<dbReference type="InterPro" id="IPR035925">
    <property type="entry name" value="BSD_dom_sf"/>
</dbReference>
<evidence type="ECO:0000313" key="3">
    <source>
        <dbReference type="Proteomes" id="UP000501690"/>
    </source>
</evidence>
<name>A0A4D6N4C6_VIGUN</name>
<feature type="domain" description="BSD" evidence="1">
    <location>
        <begin position="210"/>
        <end position="246"/>
    </location>
</feature>
<dbReference type="Proteomes" id="UP000501690">
    <property type="component" value="Linkage Group LG9"/>
</dbReference>
<dbReference type="Pfam" id="PF03909">
    <property type="entry name" value="BSD"/>
    <property type="match status" value="1"/>
</dbReference>
<evidence type="ECO:0000313" key="2">
    <source>
        <dbReference type="EMBL" id="QCE07752.1"/>
    </source>
</evidence>
<evidence type="ECO:0000259" key="1">
    <source>
        <dbReference type="PROSITE" id="PS50858"/>
    </source>
</evidence>
<dbReference type="EMBL" id="CP039353">
    <property type="protein sequence ID" value="QCE07752.1"/>
    <property type="molecule type" value="Genomic_DNA"/>
</dbReference>
<dbReference type="Gene3D" id="6.10.140.1200">
    <property type="match status" value="1"/>
</dbReference>
<protein>
    <submittedName>
        <fullName evidence="2">Transcription initiation factor TFIIH subunit 1</fullName>
    </submittedName>
</protein>
<keyword evidence="2" id="KW-0648">Protein biosynthesis</keyword>
<dbReference type="GO" id="GO:0003743">
    <property type="term" value="F:translation initiation factor activity"/>
    <property type="evidence" value="ECO:0007669"/>
    <property type="project" value="UniProtKB-KW"/>
</dbReference>
<dbReference type="GO" id="GO:0000439">
    <property type="term" value="C:transcription factor TFIIH core complex"/>
    <property type="evidence" value="ECO:0007669"/>
    <property type="project" value="InterPro"/>
</dbReference>
<dbReference type="InterPro" id="IPR005607">
    <property type="entry name" value="BSD_dom"/>
</dbReference>
<dbReference type="SUPFAM" id="SSF140383">
    <property type="entry name" value="BSD domain-like"/>
    <property type="match status" value="2"/>
</dbReference>
<organism evidence="2 3">
    <name type="scientific">Vigna unguiculata</name>
    <name type="common">Cowpea</name>
    <dbReference type="NCBI Taxonomy" id="3917"/>
    <lineage>
        <taxon>Eukaryota</taxon>
        <taxon>Viridiplantae</taxon>
        <taxon>Streptophyta</taxon>
        <taxon>Embryophyta</taxon>
        <taxon>Tracheophyta</taxon>
        <taxon>Spermatophyta</taxon>
        <taxon>Magnoliopsida</taxon>
        <taxon>eudicotyledons</taxon>
        <taxon>Gunneridae</taxon>
        <taxon>Pentapetalae</taxon>
        <taxon>rosids</taxon>
        <taxon>fabids</taxon>
        <taxon>Fabales</taxon>
        <taxon>Fabaceae</taxon>
        <taxon>Papilionoideae</taxon>
        <taxon>50 kb inversion clade</taxon>
        <taxon>NPAAA clade</taxon>
        <taxon>indigoferoid/millettioid clade</taxon>
        <taxon>Phaseoleae</taxon>
        <taxon>Vigna</taxon>
    </lineage>
</organism>
<dbReference type="SUPFAM" id="SSF50729">
    <property type="entry name" value="PH domain-like"/>
    <property type="match status" value="1"/>
</dbReference>
<dbReference type="PROSITE" id="PS50858">
    <property type="entry name" value="BSD"/>
    <property type="match status" value="2"/>
</dbReference>
<accession>A0A4D6N4C6</accession>
<dbReference type="GO" id="GO:0006289">
    <property type="term" value="P:nucleotide-excision repair"/>
    <property type="evidence" value="ECO:0007669"/>
    <property type="project" value="InterPro"/>
</dbReference>
<dbReference type="SMART" id="SM00751">
    <property type="entry name" value="BSD"/>
    <property type="match status" value="2"/>
</dbReference>
<proteinExistence type="predicted"/>
<dbReference type="GO" id="GO:0006351">
    <property type="term" value="P:DNA-templated transcription"/>
    <property type="evidence" value="ECO:0007669"/>
    <property type="project" value="InterPro"/>
</dbReference>
<dbReference type="AlphaFoldDB" id="A0A4D6N4C6"/>
<gene>
    <name evidence="2" type="ORF">DEO72_LG9g2772</name>
</gene>
<dbReference type="PANTHER" id="PTHR12856">
    <property type="entry name" value="TRANSCRIPTION INITIATION FACTOR IIH-RELATED"/>
    <property type="match status" value="1"/>
</dbReference>
<keyword evidence="2" id="KW-0396">Initiation factor</keyword>
<dbReference type="InterPro" id="IPR027079">
    <property type="entry name" value="Tfb1/GTF2H1"/>
</dbReference>
<feature type="domain" description="BSD" evidence="1">
    <location>
        <begin position="105"/>
        <end position="163"/>
    </location>
</feature>
<sequence>MSSGQVVKRVKYKATVKDPGTPGVLRLTQEKFVFKPNDPTTNNKLDVEFRFIKSHKHTKEGSGKPPWLNLTHAQGSYIFELESFADLHVCRELVGIALSKHVQGEATKVISEEQLSSAEMTLRIKLLQEDSKLQRLHKELVASGKLTESEFWATKKKLLDQDESRKLKQRIGFKNSLIFDTKPMSDGRINQVKFQLTPEIKYQACFLLCIFALKPAVHQAFLNFVPSKMNEVDFWNKYFKAEYLHSTKNAVAAAAEAAEDEDLAVFLKDDEILEIEARKKVRRVDPTLDMEADQGDDYTHLPDHGIFRDGSKEVSEAQNALYKRTLLQDLNRQGAVVLEGKTLDMEMEHPRTVAEILARRKQKSDEVVGDEERQNRISKMTPIEDLQAQDDHNYAPLCIKDPRDYFDFQQANAVKTLDDSQPGTEQMTCSLGSEEAYGSLMAAISKIQATGLRDPLFSPDVALKVLHGLTRNISSTKNHLGKTSQESVLDILPNTTKEKLLDHWVCSQELLRHFWSSYPVTTQNLVNKTRRLKDSISQIYSKLEEIKVSASSDLRHQVSLVVHPMQQIKVYGQFFTQALDAALLHYDADIKKRNARVSKKSNGYV</sequence>